<dbReference type="Pfam" id="PF11741">
    <property type="entry name" value="AMIN"/>
    <property type="match status" value="1"/>
</dbReference>
<dbReference type="InterPro" id="IPR050695">
    <property type="entry name" value="N-acetylmuramoyl_amidase_3"/>
</dbReference>
<organism evidence="6 7">
    <name type="scientific">Chitiniphilus shinanonensis</name>
    <dbReference type="NCBI Taxonomy" id="553088"/>
    <lineage>
        <taxon>Bacteria</taxon>
        <taxon>Pseudomonadati</taxon>
        <taxon>Pseudomonadota</taxon>
        <taxon>Betaproteobacteria</taxon>
        <taxon>Neisseriales</taxon>
        <taxon>Chitinibacteraceae</taxon>
        <taxon>Chitiniphilus</taxon>
    </lineage>
</organism>
<proteinExistence type="predicted"/>
<evidence type="ECO:0000259" key="5">
    <source>
        <dbReference type="SMART" id="SM00646"/>
    </source>
</evidence>
<dbReference type="InterPro" id="IPR002508">
    <property type="entry name" value="MurNAc-LAA_cat"/>
</dbReference>
<dbReference type="PANTHER" id="PTHR30404">
    <property type="entry name" value="N-ACETYLMURAMOYL-L-ALANINE AMIDASE"/>
    <property type="match status" value="1"/>
</dbReference>
<comment type="catalytic activity">
    <reaction evidence="1">
        <text>Hydrolyzes the link between N-acetylmuramoyl residues and L-amino acid residues in certain cell-wall glycopeptides.</text>
        <dbReference type="EC" id="3.5.1.28"/>
    </reaction>
</comment>
<evidence type="ECO:0000256" key="4">
    <source>
        <dbReference type="SAM" id="MobiDB-lite"/>
    </source>
</evidence>
<dbReference type="PROSITE" id="PS51318">
    <property type="entry name" value="TAT"/>
    <property type="match status" value="1"/>
</dbReference>
<dbReference type="Proteomes" id="UP001156836">
    <property type="component" value="Unassembled WGS sequence"/>
</dbReference>
<dbReference type="InterPro" id="IPR021731">
    <property type="entry name" value="AMIN_dom"/>
</dbReference>
<dbReference type="CDD" id="cd02696">
    <property type="entry name" value="MurNAc-LAA"/>
    <property type="match status" value="1"/>
</dbReference>
<evidence type="ECO:0000313" key="6">
    <source>
        <dbReference type="EMBL" id="GLS05802.1"/>
    </source>
</evidence>
<dbReference type="SUPFAM" id="SSF53187">
    <property type="entry name" value="Zn-dependent exopeptidases"/>
    <property type="match status" value="1"/>
</dbReference>
<evidence type="ECO:0000256" key="2">
    <source>
        <dbReference type="ARBA" id="ARBA00011901"/>
    </source>
</evidence>
<dbReference type="InterPro" id="IPR006311">
    <property type="entry name" value="TAT_signal"/>
</dbReference>
<protein>
    <recommendedName>
        <fullName evidence="2">N-acetylmuramoyl-L-alanine amidase</fullName>
        <ecNumber evidence="2">3.5.1.28</ecNumber>
    </recommendedName>
</protein>
<name>A0ABQ6BWJ9_9NEIS</name>
<dbReference type="EC" id="3.5.1.28" evidence="2"/>
<gene>
    <name evidence="6" type="primary">amiC</name>
    <name evidence="6" type="ORF">GCM10007860_29600</name>
</gene>
<evidence type="ECO:0000256" key="1">
    <source>
        <dbReference type="ARBA" id="ARBA00001561"/>
    </source>
</evidence>
<dbReference type="SMART" id="SM00646">
    <property type="entry name" value="Ami_3"/>
    <property type="match status" value="1"/>
</dbReference>
<dbReference type="EMBL" id="BSOZ01000066">
    <property type="protein sequence ID" value="GLS05802.1"/>
    <property type="molecule type" value="Genomic_DNA"/>
</dbReference>
<keyword evidence="3" id="KW-0378">Hydrolase</keyword>
<dbReference type="PANTHER" id="PTHR30404:SF0">
    <property type="entry name" value="N-ACETYLMURAMOYL-L-ALANINE AMIDASE AMIC"/>
    <property type="match status" value="1"/>
</dbReference>
<evidence type="ECO:0000256" key="3">
    <source>
        <dbReference type="ARBA" id="ARBA00022801"/>
    </source>
</evidence>
<evidence type="ECO:0000313" key="7">
    <source>
        <dbReference type="Proteomes" id="UP001156836"/>
    </source>
</evidence>
<keyword evidence="7" id="KW-1185">Reference proteome</keyword>
<dbReference type="Gene3D" id="2.60.40.3500">
    <property type="match status" value="1"/>
</dbReference>
<dbReference type="Pfam" id="PF01520">
    <property type="entry name" value="Amidase_3"/>
    <property type="match status" value="1"/>
</dbReference>
<feature type="domain" description="MurNAc-LAA" evidence="5">
    <location>
        <begin position="255"/>
        <end position="410"/>
    </location>
</feature>
<feature type="region of interest" description="Disordered" evidence="4">
    <location>
        <begin position="161"/>
        <end position="183"/>
    </location>
</feature>
<sequence>MIDADRRRLLGGAAGALLLSVLPVGARAAAPTVVAVRMWPADAYTRVTLESDAPLTFKQFLLKNPDRLVVDLEGVELNSELQSLAGKLTADDPYIQQLRAGRFKPGVVRVVIDLKTEIKPQVFTLPPVGEYRNRLVIDLYPAVQNDPLLAFLDEQQTSASAPAVAAAPTPTPTPASSKPQVVERSDLKVDRLVTVVLDPGHGGEDPGAVGPGGNREKTVVLQIANRLKALLEKEPNIRVVMTRDGDYFVPLGTRVRKARAAKADLFVSLHADAFTRPDANGSSVFALSERGATSTAAKWLAQTQNDADLIGGVKIDTKDIHLARTLMDLTQTATINDSLKLGKVMLGELGNINRLHKAQVEQAGFAVLKAPDIPSVLVETAFISNPSEERKLISDDYQQQMANALHQGIKRYFAANPPAPRTKVARG</sequence>
<accession>A0ABQ6BWJ9</accession>
<comment type="caution">
    <text evidence="6">The sequence shown here is derived from an EMBL/GenBank/DDBJ whole genome shotgun (WGS) entry which is preliminary data.</text>
</comment>
<reference evidence="7" key="1">
    <citation type="journal article" date="2019" name="Int. J. Syst. Evol. Microbiol.">
        <title>The Global Catalogue of Microorganisms (GCM) 10K type strain sequencing project: providing services to taxonomists for standard genome sequencing and annotation.</title>
        <authorList>
            <consortium name="The Broad Institute Genomics Platform"/>
            <consortium name="The Broad Institute Genome Sequencing Center for Infectious Disease"/>
            <person name="Wu L."/>
            <person name="Ma J."/>
        </authorList>
    </citation>
    <scope>NUCLEOTIDE SEQUENCE [LARGE SCALE GENOMIC DNA]</scope>
    <source>
        <strain evidence="7">NBRC 104970</strain>
    </source>
</reference>
<dbReference type="Gene3D" id="3.40.630.40">
    <property type="entry name" value="Zn-dependent exopeptidases"/>
    <property type="match status" value="1"/>
</dbReference>